<dbReference type="Pfam" id="PF13472">
    <property type="entry name" value="Lipase_GDSL_2"/>
    <property type="match status" value="1"/>
</dbReference>
<dbReference type="OMA" id="RDHHAWS"/>
<dbReference type="InterPro" id="IPR013830">
    <property type="entry name" value="SGNH_hydro"/>
</dbReference>
<sequence length="282" mass="31401">MRLIAIGSSFAAGPGIPPQVNKDAGRSSNNYANYFARRLKLDACNPSEFLDLSVSAATLLNVISELQTAGKTTFPPQLDSLPPLAPGDDGSDVIITITAGGNDLFYIGSMFAYTLKHTLWGKVVSYFLMRKQEKEVFDHPTIATPQQVSERFTVLLDRIEEKYPKVTVYLVEYFAIMGPDTKPGKDVVWDQEQVQKYMQTAWLLQELYAKAANGRRHVHVVPLAEESKLKHAVGSNDPWVSDGSMFNFFSHAAYHPNQKGMQAAADILFDFHTKLHSTKELS</sequence>
<dbReference type="Proteomes" id="UP000000561">
    <property type="component" value="Chromosome 5"/>
</dbReference>
<dbReference type="RefSeq" id="XP_011388576.1">
    <property type="nucleotide sequence ID" value="XM_011390274.1"/>
</dbReference>
<evidence type="ECO:0000313" key="2">
    <source>
        <dbReference type="EMBL" id="KIS69708.1"/>
    </source>
</evidence>
<dbReference type="InParanoid" id="A0A0D1CT64"/>
<evidence type="ECO:0000313" key="3">
    <source>
        <dbReference type="Proteomes" id="UP000000561"/>
    </source>
</evidence>
<proteinExistence type="predicted"/>
<gene>
    <name evidence="2" type="ORF">UMAG_02236</name>
</gene>
<dbReference type="VEuPathDB" id="FungiDB:UMAG_02236"/>
<name>A0A0D1CT64_MYCMD</name>
<keyword evidence="3" id="KW-1185">Reference proteome</keyword>
<protein>
    <recommendedName>
        <fullName evidence="1">SGNH hydrolase-type esterase domain-containing protein</fullName>
    </recommendedName>
</protein>
<dbReference type="Gene3D" id="3.40.50.1110">
    <property type="entry name" value="SGNH hydrolase"/>
    <property type="match status" value="1"/>
</dbReference>
<evidence type="ECO:0000259" key="1">
    <source>
        <dbReference type="Pfam" id="PF13472"/>
    </source>
</evidence>
<dbReference type="InterPro" id="IPR036514">
    <property type="entry name" value="SGNH_hydro_sf"/>
</dbReference>
<accession>A0A0D1CT64</accession>
<dbReference type="GO" id="GO:0016788">
    <property type="term" value="F:hydrolase activity, acting on ester bonds"/>
    <property type="evidence" value="ECO:0007669"/>
    <property type="project" value="InterPro"/>
</dbReference>
<dbReference type="PANTHER" id="PTHR37981">
    <property type="entry name" value="LIPASE 2"/>
    <property type="match status" value="1"/>
</dbReference>
<dbReference type="CDD" id="cd01823">
    <property type="entry name" value="SEST_like"/>
    <property type="match status" value="1"/>
</dbReference>
<dbReference type="OrthoDB" id="21678at2759"/>
<dbReference type="eggNOG" id="ENOG502SQHA">
    <property type="taxonomic scope" value="Eukaryota"/>
</dbReference>
<dbReference type="GeneID" id="23563035"/>
<dbReference type="KEGG" id="uma:UMAG_02236"/>
<feature type="domain" description="SGNH hydrolase-type esterase" evidence="1">
    <location>
        <begin position="5"/>
        <end position="263"/>
    </location>
</feature>
<dbReference type="InterPro" id="IPR037460">
    <property type="entry name" value="SEST-like"/>
</dbReference>
<dbReference type="PANTHER" id="PTHR37981:SF1">
    <property type="entry name" value="SGNH HYDROLASE-TYPE ESTERASE DOMAIN-CONTAINING PROTEIN"/>
    <property type="match status" value="1"/>
</dbReference>
<dbReference type="AlphaFoldDB" id="A0A0D1CT64"/>
<dbReference type="SUPFAM" id="SSF52266">
    <property type="entry name" value="SGNH hydrolase"/>
    <property type="match status" value="1"/>
</dbReference>
<organism evidence="2 3">
    <name type="scientific">Mycosarcoma maydis</name>
    <name type="common">Corn smut fungus</name>
    <name type="synonym">Ustilago maydis</name>
    <dbReference type="NCBI Taxonomy" id="5270"/>
    <lineage>
        <taxon>Eukaryota</taxon>
        <taxon>Fungi</taxon>
        <taxon>Dikarya</taxon>
        <taxon>Basidiomycota</taxon>
        <taxon>Ustilaginomycotina</taxon>
        <taxon>Ustilaginomycetes</taxon>
        <taxon>Ustilaginales</taxon>
        <taxon>Ustilaginaceae</taxon>
        <taxon>Mycosarcoma</taxon>
    </lineage>
</organism>
<reference evidence="2 3" key="1">
    <citation type="journal article" date="2006" name="Nature">
        <title>Insights from the genome of the biotrophic fungal plant pathogen Ustilago maydis.</title>
        <authorList>
            <person name="Kamper J."/>
            <person name="Kahmann R."/>
            <person name="Bolker M."/>
            <person name="Ma L.J."/>
            <person name="Brefort T."/>
            <person name="Saville B.J."/>
            <person name="Banuett F."/>
            <person name="Kronstad J.W."/>
            <person name="Gold S.E."/>
            <person name="Muller O."/>
            <person name="Perlin M.H."/>
            <person name="Wosten H.A."/>
            <person name="de Vries R."/>
            <person name="Ruiz-Herrera J."/>
            <person name="Reynaga-Pena C.G."/>
            <person name="Snetselaar K."/>
            <person name="McCann M."/>
            <person name="Perez-Martin J."/>
            <person name="Feldbrugge M."/>
            <person name="Basse C.W."/>
            <person name="Steinberg G."/>
            <person name="Ibeas J.I."/>
            <person name="Holloman W."/>
            <person name="Guzman P."/>
            <person name="Farman M."/>
            <person name="Stajich J.E."/>
            <person name="Sentandreu R."/>
            <person name="Gonzalez-Prieto J.M."/>
            <person name="Kennell J.C."/>
            <person name="Molina L."/>
            <person name="Schirawski J."/>
            <person name="Mendoza-Mendoza A."/>
            <person name="Greilinger D."/>
            <person name="Munch K."/>
            <person name="Rossel N."/>
            <person name="Scherer M."/>
            <person name="Vranes M."/>
            <person name="Ladendorf O."/>
            <person name="Vincon V."/>
            <person name="Fuchs U."/>
            <person name="Sandrock B."/>
            <person name="Meng S."/>
            <person name="Ho E.C."/>
            <person name="Cahill M.J."/>
            <person name="Boyce K.J."/>
            <person name="Klose J."/>
            <person name="Klosterman S.J."/>
            <person name="Deelstra H.J."/>
            <person name="Ortiz-Castellanos L."/>
            <person name="Li W."/>
            <person name="Sanchez-Alonso P."/>
            <person name="Schreier P.H."/>
            <person name="Hauser-Hahn I."/>
            <person name="Vaupel M."/>
            <person name="Koopmann E."/>
            <person name="Friedrich G."/>
            <person name="Voss H."/>
            <person name="Schluter T."/>
            <person name="Margolis J."/>
            <person name="Platt D."/>
            <person name="Swimmer C."/>
            <person name="Gnirke A."/>
            <person name="Chen F."/>
            <person name="Vysotskaia V."/>
            <person name="Mannhaupt G."/>
            <person name="Guldener U."/>
            <person name="Munsterkotter M."/>
            <person name="Haase D."/>
            <person name="Oesterheld M."/>
            <person name="Mewes H.W."/>
            <person name="Mauceli E.W."/>
            <person name="DeCaprio D."/>
            <person name="Wade C.M."/>
            <person name="Butler J."/>
            <person name="Young S."/>
            <person name="Jaffe D.B."/>
            <person name="Calvo S."/>
            <person name="Nusbaum C."/>
            <person name="Galagan J."/>
            <person name="Birren B.W."/>
        </authorList>
    </citation>
    <scope>NUCLEOTIDE SEQUENCE [LARGE SCALE GENOMIC DNA]</scope>
    <source>
        <strain evidence="3">DSM 14603 / FGSC 9021 / UM521</strain>
    </source>
</reference>
<dbReference type="EMBL" id="CM003144">
    <property type="protein sequence ID" value="KIS69708.1"/>
    <property type="molecule type" value="Genomic_DNA"/>
</dbReference>